<evidence type="ECO:0000256" key="9">
    <source>
        <dbReference type="ARBA" id="ARBA00047818"/>
    </source>
</evidence>
<dbReference type="GO" id="GO:0004502">
    <property type="term" value="F:kynurenine 3-monooxygenase activity"/>
    <property type="evidence" value="ECO:0007669"/>
    <property type="project" value="UniProtKB-UniRule"/>
</dbReference>
<dbReference type="AlphaFoldDB" id="A0A409W0U9"/>
<dbReference type="FunFam" id="3.50.50.60:FF:000129">
    <property type="entry name" value="Kynurenine 3-monooxygenase"/>
    <property type="match status" value="1"/>
</dbReference>
<gene>
    <name evidence="10" type="primary">BNA4</name>
    <name evidence="13" type="ORF">CVT26_006905</name>
</gene>
<dbReference type="SUPFAM" id="SSF51905">
    <property type="entry name" value="FAD/NAD(P)-binding domain"/>
    <property type="match status" value="1"/>
</dbReference>
<dbReference type="EMBL" id="NHYE01005471">
    <property type="protein sequence ID" value="PPQ72149.1"/>
    <property type="molecule type" value="Genomic_DNA"/>
</dbReference>
<dbReference type="GO" id="GO:0019805">
    <property type="term" value="P:quinolinate biosynthetic process"/>
    <property type="evidence" value="ECO:0007669"/>
    <property type="project" value="UniProtKB-UniRule"/>
</dbReference>
<feature type="transmembrane region" description="Helical" evidence="11">
    <location>
        <begin position="469"/>
        <end position="492"/>
    </location>
</feature>
<dbReference type="GO" id="GO:0034354">
    <property type="term" value="P:'de novo' NAD+ biosynthetic process from L-tryptophan"/>
    <property type="evidence" value="ECO:0007669"/>
    <property type="project" value="UniProtKB-UniRule"/>
</dbReference>
<keyword evidence="11" id="KW-1133">Transmembrane helix</keyword>
<comment type="subcellular location">
    <subcellularLocation>
        <location evidence="10">Mitochondrion outer membrane</location>
    </subcellularLocation>
</comment>
<keyword evidence="14" id="KW-1185">Reference proteome</keyword>
<organism evidence="13 14">
    <name type="scientific">Gymnopilus dilepis</name>
    <dbReference type="NCBI Taxonomy" id="231916"/>
    <lineage>
        <taxon>Eukaryota</taxon>
        <taxon>Fungi</taxon>
        <taxon>Dikarya</taxon>
        <taxon>Basidiomycota</taxon>
        <taxon>Agaricomycotina</taxon>
        <taxon>Agaricomycetes</taxon>
        <taxon>Agaricomycetidae</taxon>
        <taxon>Agaricales</taxon>
        <taxon>Agaricineae</taxon>
        <taxon>Hymenogastraceae</taxon>
        <taxon>Gymnopilus</taxon>
    </lineage>
</organism>
<keyword evidence="10" id="KW-1000">Mitochondrion outer membrane</keyword>
<evidence type="ECO:0000256" key="4">
    <source>
        <dbReference type="ARBA" id="ARBA00022827"/>
    </source>
</evidence>
<dbReference type="HAMAP" id="MF_01971">
    <property type="entry name" value="Kynurenine_monooxygenase"/>
    <property type="match status" value="1"/>
</dbReference>
<dbReference type="GO" id="GO:0070189">
    <property type="term" value="P:kynurenine metabolic process"/>
    <property type="evidence" value="ECO:0007669"/>
    <property type="project" value="TreeGrafter"/>
</dbReference>
<keyword evidence="2 10" id="KW-0285">Flavoprotein</keyword>
<protein>
    <recommendedName>
        <fullName evidence="10">Kynurenine 3-monooxygenase</fullName>
        <ecNumber evidence="10">1.14.13.9</ecNumber>
    </recommendedName>
    <alternativeName>
        <fullName evidence="10">Biosynthesis of nicotinic acid protein 4</fullName>
    </alternativeName>
    <alternativeName>
        <fullName evidence="10">Kynurenine 3-hydroxylase</fullName>
    </alternativeName>
</protein>
<dbReference type="EC" id="1.14.13.9" evidence="10"/>
<name>A0A409W0U9_9AGAR</name>
<comment type="function">
    <text evidence="10">Catalyzes the hydroxylation of L-kynurenine (L-Kyn) to form 3-hydroxy-L-kynurenine (L-3OHKyn). Required for synthesis of quinolinic acid.</text>
</comment>
<feature type="domain" description="FAD-binding" evidence="12">
    <location>
        <begin position="10"/>
        <end position="344"/>
    </location>
</feature>
<comment type="pathway">
    <text evidence="10">Cofactor biosynthesis; NAD(+) biosynthesis; quinolinate from L-kynurenine: step 1/3.</text>
</comment>
<comment type="catalytic activity">
    <reaction evidence="9 10">
        <text>L-kynurenine + NADPH + O2 + H(+) = 3-hydroxy-L-kynurenine + NADP(+) + H2O</text>
        <dbReference type="Rhea" id="RHEA:20545"/>
        <dbReference type="ChEBI" id="CHEBI:15377"/>
        <dbReference type="ChEBI" id="CHEBI:15378"/>
        <dbReference type="ChEBI" id="CHEBI:15379"/>
        <dbReference type="ChEBI" id="CHEBI:57783"/>
        <dbReference type="ChEBI" id="CHEBI:57959"/>
        <dbReference type="ChEBI" id="CHEBI:58125"/>
        <dbReference type="ChEBI" id="CHEBI:58349"/>
        <dbReference type="EC" id="1.14.13.9"/>
    </reaction>
</comment>
<keyword evidence="8 10" id="KW-0496">Mitochondrion</keyword>
<evidence type="ECO:0000256" key="5">
    <source>
        <dbReference type="ARBA" id="ARBA00022857"/>
    </source>
</evidence>
<keyword evidence="7 10" id="KW-0503">Monooxygenase</keyword>
<dbReference type="InterPro" id="IPR027545">
    <property type="entry name" value="Kynurenine_monooxygenase"/>
</dbReference>
<comment type="caution">
    <text evidence="13">The sequence shown here is derived from an EMBL/GenBank/DDBJ whole genome shotgun (WGS) entry which is preliminary data.</text>
</comment>
<dbReference type="PRINTS" id="PR00420">
    <property type="entry name" value="RNGMNOXGNASE"/>
</dbReference>
<evidence type="ECO:0000256" key="3">
    <source>
        <dbReference type="ARBA" id="ARBA00022642"/>
    </source>
</evidence>
<comment type="cofactor">
    <cofactor evidence="1 10">
        <name>FAD</name>
        <dbReference type="ChEBI" id="CHEBI:57692"/>
    </cofactor>
</comment>
<dbReference type="InterPro" id="IPR036188">
    <property type="entry name" value="FAD/NAD-bd_sf"/>
</dbReference>
<evidence type="ECO:0000256" key="1">
    <source>
        <dbReference type="ARBA" id="ARBA00001974"/>
    </source>
</evidence>
<evidence type="ECO:0000259" key="12">
    <source>
        <dbReference type="Pfam" id="PF01494"/>
    </source>
</evidence>
<dbReference type="Pfam" id="PF01494">
    <property type="entry name" value="FAD_binding_3"/>
    <property type="match status" value="1"/>
</dbReference>
<dbReference type="OrthoDB" id="10053569at2759"/>
<dbReference type="PANTHER" id="PTHR46028:SF2">
    <property type="entry name" value="KYNURENINE 3-MONOOXYGENASE"/>
    <property type="match status" value="1"/>
</dbReference>
<keyword evidence="11" id="KW-0812">Transmembrane</keyword>
<keyword evidence="10 11" id="KW-0472">Membrane</keyword>
<dbReference type="InterPro" id="IPR002938">
    <property type="entry name" value="FAD-bd"/>
</dbReference>
<proteinExistence type="inferred from homology"/>
<dbReference type="UniPathway" id="UPA00253">
    <property type="reaction ID" value="UER00328"/>
</dbReference>
<evidence type="ECO:0000313" key="13">
    <source>
        <dbReference type="EMBL" id="PPQ72149.1"/>
    </source>
</evidence>
<dbReference type="GO" id="GO:0005741">
    <property type="term" value="C:mitochondrial outer membrane"/>
    <property type="evidence" value="ECO:0007669"/>
    <property type="project" value="UniProtKB-SubCell"/>
</dbReference>
<dbReference type="InParanoid" id="A0A409W0U9"/>
<evidence type="ECO:0000256" key="7">
    <source>
        <dbReference type="ARBA" id="ARBA00023033"/>
    </source>
</evidence>
<evidence type="ECO:0000313" key="14">
    <source>
        <dbReference type="Proteomes" id="UP000284706"/>
    </source>
</evidence>
<keyword evidence="3 10" id="KW-0662">Pyridine nucleotide biosynthesis</keyword>
<comment type="similarity">
    <text evidence="10">Belongs to the aromatic-ring hydroxylase family. KMO subfamily.</text>
</comment>
<evidence type="ECO:0000256" key="2">
    <source>
        <dbReference type="ARBA" id="ARBA00022630"/>
    </source>
</evidence>
<evidence type="ECO:0000256" key="10">
    <source>
        <dbReference type="HAMAP-Rule" id="MF_03018"/>
    </source>
</evidence>
<evidence type="ECO:0000256" key="11">
    <source>
        <dbReference type="SAM" id="Phobius"/>
    </source>
</evidence>
<dbReference type="GO" id="GO:0006569">
    <property type="term" value="P:L-tryptophan catabolic process"/>
    <property type="evidence" value="ECO:0007669"/>
    <property type="project" value="UniProtKB-UniRule"/>
</dbReference>
<dbReference type="Proteomes" id="UP000284706">
    <property type="component" value="Unassembled WGS sequence"/>
</dbReference>
<evidence type="ECO:0000256" key="8">
    <source>
        <dbReference type="ARBA" id="ARBA00023128"/>
    </source>
</evidence>
<keyword evidence="4 10" id="KW-0274">FAD</keyword>
<sequence length="506" mass="56164">MSSPAQTPKKVVIAGAGPVGCLAALALAKRGWSVELYEGRPDLRLPSSKAAMGQRSINLAMSHRGIAALESVEPATAQRFLRDAIPMRGRMIHKLSGELDSQPYDRDGQSINSIDRALLNEGLLDEVSASPNIRVFFNHKVIAADFDKKTIHLQDSVSNVDFSVNFDLCIGADGSYSVIRRQMMRVVRMNYQQEYIRDEYLELKMPAGRGVGGEATFLLDPNHLHIWPRHSFMLIALPNKDKTFTCTLFAPTAELDRLNSADSILSWFKSYFPDAVRVIGENALVEQFLRNPRSPLICTKANPYHYKDRAIILGDAAHSMVPFYGQGLNAGLEDVRILSTLLDEEGVSAVPSIFDLKTGDDRRLANALKRYTDSRHEDLIAISDLAMGNYVEMRHSVTQFSYLFRKTVDNLLYSLTSPQVVSLASLVPALSTQPYPPRQPKGWLPLYTMVTFRPDISYATVKKKAERQAAIITGLGWIGVAVFGAAGAWLMWSTKKLVLGIFAPSK</sequence>
<evidence type="ECO:0000256" key="6">
    <source>
        <dbReference type="ARBA" id="ARBA00023002"/>
    </source>
</evidence>
<keyword evidence="5 10" id="KW-0521">NADP</keyword>
<dbReference type="PANTHER" id="PTHR46028">
    <property type="entry name" value="KYNURENINE 3-MONOOXYGENASE"/>
    <property type="match status" value="1"/>
</dbReference>
<dbReference type="GO" id="GO:0043420">
    <property type="term" value="P:anthranilate metabolic process"/>
    <property type="evidence" value="ECO:0007669"/>
    <property type="project" value="UniProtKB-UniRule"/>
</dbReference>
<reference evidence="13 14" key="1">
    <citation type="journal article" date="2018" name="Evol. Lett.">
        <title>Horizontal gene cluster transfer increased hallucinogenic mushroom diversity.</title>
        <authorList>
            <person name="Reynolds H.T."/>
            <person name="Vijayakumar V."/>
            <person name="Gluck-Thaler E."/>
            <person name="Korotkin H.B."/>
            <person name="Matheny P.B."/>
            <person name="Slot J.C."/>
        </authorList>
    </citation>
    <scope>NUCLEOTIDE SEQUENCE [LARGE SCALE GENOMIC DNA]</scope>
    <source>
        <strain evidence="13 14">SRW20</strain>
    </source>
</reference>
<keyword evidence="6 10" id="KW-0560">Oxidoreductase</keyword>
<dbReference type="GO" id="GO:0071949">
    <property type="term" value="F:FAD binding"/>
    <property type="evidence" value="ECO:0007669"/>
    <property type="project" value="InterPro"/>
</dbReference>
<accession>A0A409W0U9</accession>
<dbReference type="STRING" id="231916.A0A409W0U9"/>
<dbReference type="Gene3D" id="3.50.50.60">
    <property type="entry name" value="FAD/NAD(P)-binding domain"/>
    <property type="match status" value="1"/>
</dbReference>